<gene>
    <name evidence="2" type="ORF">JK386_11820</name>
</gene>
<feature type="transmembrane region" description="Helical" evidence="1">
    <location>
        <begin position="44"/>
        <end position="63"/>
    </location>
</feature>
<dbReference type="RefSeq" id="WP_205291900.1">
    <property type="nucleotide sequence ID" value="NZ_CP074406.1"/>
</dbReference>
<organism evidence="2 3">
    <name type="scientific">Nocardioides faecalis</name>
    <dbReference type="NCBI Taxonomy" id="2803858"/>
    <lineage>
        <taxon>Bacteria</taxon>
        <taxon>Bacillati</taxon>
        <taxon>Actinomycetota</taxon>
        <taxon>Actinomycetes</taxon>
        <taxon>Propionibacteriales</taxon>
        <taxon>Nocardioidaceae</taxon>
        <taxon>Nocardioides</taxon>
    </lineage>
</organism>
<keyword evidence="1" id="KW-0812">Transmembrane</keyword>
<evidence type="ECO:0000313" key="3">
    <source>
        <dbReference type="Proteomes" id="UP000663791"/>
    </source>
</evidence>
<keyword evidence="1" id="KW-0472">Membrane</keyword>
<keyword evidence="1" id="KW-1133">Transmembrane helix</keyword>
<dbReference type="Proteomes" id="UP000663791">
    <property type="component" value="Unassembled WGS sequence"/>
</dbReference>
<dbReference type="AlphaFoldDB" id="A0A938Y5T3"/>
<sequence>MTGIETSAAPAAVASSHRTVAACVGLALTPLLHLALTTTRGSGVATAVASGTLLSVVFCARWCRPRLKRGVALGLGAATWFWALSLTGAWLLGSASSTLTTAVLVGLPATALTALACAREWGQDPEKEALESPVVCAVVILPLVTGICGHQLAREEQVRRAEAQVAAQLESAGVRPWLPEFDGYARTEGGRTYGDDEWDTSTYSLGFAPRRRDPRGPEDPSDLHLYVQVRTANLEGECAGLGEGCEYHDDYAVNRAGHLIGIGTSLETKIETEVIVTRGGSELVATLPLAGDLSEEEVAQALQQARLVDWSTVLRLEVR</sequence>
<reference evidence="2" key="1">
    <citation type="submission" date="2021-01" db="EMBL/GenBank/DDBJ databases">
        <title>Novel species in genus Nocardioides.</title>
        <authorList>
            <person name="Zhang G."/>
        </authorList>
    </citation>
    <scope>NUCLEOTIDE SEQUENCE</scope>
    <source>
        <strain evidence="2">Zg-536</strain>
    </source>
</reference>
<proteinExistence type="predicted"/>
<protein>
    <submittedName>
        <fullName evidence="2">Uncharacterized protein</fullName>
    </submittedName>
</protein>
<dbReference type="EMBL" id="JAERTX010000009">
    <property type="protein sequence ID" value="MBM9460593.1"/>
    <property type="molecule type" value="Genomic_DNA"/>
</dbReference>
<evidence type="ECO:0000313" key="2">
    <source>
        <dbReference type="EMBL" id="MBM9460593.1"/>
    </source>
</evidence>
<feature type="transmembrane region" description="Helical" evidence="1">
    <location>
        <begin position="70"/>
        <end position="92"/>
    </location>
</feature>
<accession>A0A938Y5T3</accession>
<keyword evidence="3" id="KW-1185">Reference proteome</keyword>
<evidence type="ECO:0000256" key="1">
    <source>
        <dbReference type="SAM" id="Phobius"/>
    </source>
</evidence>
<name>A0A938Y5T3_9ACTN</name>
<comment type="caution">
    <text evidence="2">The sequence shown here is derived from an EMBL/GenBank/DDBJ whole genome shotgun (WGS) entry which is preliminary data.</text>
</comment>